<keyword evidence="2" id="KW-0472">Membrane</keyword>
<evidence type="ECO:0000256" key="2">
    <source>
        <dbReference type="SAM" id="Phobius"/>
    </source>
</evidence>
<dbReference type="AlphaFoldDB" id="A0A1I8GH74"/>
<feature type="transmembrane region" description="Helical" evidence="2">
    <location>
        <begin position="180"/>
        <end position="204"/>
    </location>
</feature>
<dbReference type="WBParaSite" id="maker-uti_cns_0001855-snap-gene-0.9-mRNA-1">
    <property type="protein sequence ID" value="maker-uti_cns_0001855-snap-gene-0.9-mRNA-1"/>
    <property type="gene ID" value="maker-uti_cns_0001855-snap-gene-0.9"/>
</dbReference>
<sequence>MRSGVYPSSVYRQSSRVKVSATKMGGITSNKKALLLAGSVYIATRVRPRIFNSQGSLHNKVTEDFAICAGLVRTRSNSTYGWYAYDHLELNDSSTSSALTPTEMSTTPGSSTAQRLTESGNSTGSSTTSPIVTYQYFLCPSDLFNYAYDGEDIYCCGPAGHQMCCSKEDFKEQLGKFSSVGLGMGLLFGVLFVASGCGITIYLCRDRVRSVFRKMGGSGSAGTARQDVTFRPVAKTETEKDAHVTLSDLRGRRRSNSRSQNNNLYPHSAPNPVPYPLYPTAIGGRTQPHGLTSNKKALLLAGSVYIATRVRPRIFNSQGSLYNKVTEDFAICAGLVRTRSNSTYGWYAYDQPELNDSSTSSALATTEMSTISGASTAQQLLTESGNSTDGTTTSPIVTYQYFLCPSDLFNYAYDAEDIYCCGPAGHQMCCSKEDFKEQLGAGGFFGLGMRLLFGVLFVAFGCGFIFYLCRDTLRSVLRRSRGGRSSAGAARQDVTFRPVAKTEEDAHVTLSGLRERRRSNSGSQHDHPYPNPAPAVPAAYPLYPTELGGGNQPQYPLYPPQVDGSSNSGVSGGENQPQYPLYPPPAQQMPPIPQHPPPAYEDLQH</sequence>
<evidence type="ECO:0000256" key="1">
    <source>
        <dbReference type="SAM" id="MobiDB-lite"/>
    </source>
</evidence>
<evidence type="ECO:0000313" key="4">
    <source>
        <dbReference type="WBParaSite" id="maker-uti_cns_0001855-snap-gene-0.9-mRNA-1"/>
    </source>
</evidence>
<proteinExistence type="predicted"/>
<feature type="compositionally biased region" description="Basic and acidic residues" evidence="1">
    <location>
        <begin position="234"/>
        <end position="243"/>
    </location>
</feature>
<keyword evidence="3" id="KW-1185">Reference proteome</keyword>
<keyword evidence="2" id="KW-1133">Transmembrane helix</keyword>
<feature type="compositionally biased region" description="Low complexity" evidence="1">
    <location>
        <begin position="117"/>
        <end position="127"/>
    </location>
</feature>
<feature type="region of interest" description="Disordered" evidence="1">
    <location>
        <begin position="498"/>
        <end position="605"/>
    </location>
</feature>
<protein>
    <submittedName>
        <fullName evidence="4">CX domain-containing protein</fullName>
    </submittedName>
</protein>
<name>A0A1I8GH74_9PLAT</name>
<feature type="compositionally biased region" description="Polar residues" evidence="1">
    <location>
        <begin position="96"/>
        <end position="116"/>
    </location>
</feature>
<feature type="region of interest" description="Disordered" evidence="1">
    <location>
        <begin position="96"/>
        <end position="127"/>
    </location>
</feature>
<keyword evidence="2" id="KW-0812">Transmembrane</keyword>
<feature type="region of interest" description="Disordered" evidence="1">
    <location>
        <begin position="215"/>
        <end position="271"/>
    </location>
</feature>
<organism evidence="3 4">
    <name type="scientific">Macrostomum lignano</name>
    <dbReference type="NCBI Taxonomy" id="282301"/>
    <lineage>
        <taxon>Eukaryota</taxon>
        <taxon>Metazoa</taxon>
        <taxon>Spiralia</taxon>
        <taxon>Lophotrochozoa</taxon>
        <taxon>Platyhelminthes</taxon>
        <taxon>Rhabditophora</taxon>
        <taxon>Macrostomorpha</taxon>
        <taxon>Macrostomida</taxon>
        <taxon>Macrostomidae</taxon>
        <taxon>Macrostomum</taxon>
    </lineage>
</organism>
<feature type="transmembrane region" description="Helical" evidence="2">
    <location>
        <begin position="451"/>
        <end position="468"/>
    </location>
</feature>
<reference evidence="4" key="1">
    <citation type="submission" date="2016-11" db="UniProtKB">
        <authorList>
            <consortium name="WormBaseParasite"/>
        </authorList>
    </citation>
    <scope>IDENTIFICATION</scope>
</reference>
<feature type="compositionally biased region" description="Pro residues" evidence="1">
    <location>
        <begin position="580"/>
        <end position="599"/>
    </location>
</feature>
<dbReference type="Proteomes" id="UP000095280">
    <property type="component" value="Unplaced"/>
</dbReference>
<accession>A0A1I8GH74</accession>
<evidence type="ECO:0000313" key="3">
    <source>
        <dbReference type="Proteomes" id="UP000095280"/>
    </source>
</evidence>